<feature type="region of interest" description="Disordered" evidence="1">
    <location>
        <begin position="110"/>
        <end position="151"/>
    </location>
</feature>
<dbReference type="Proteomes" id="UP000194432">
    <property type="component" value="Chromosome 1"/>
</dbReference>
<keyword evidence="3" id="KW-1185">Reference proteome</keyword>
<accession>A0A240U516</accession>
<name>A0A240U516_9BURK</name>
<evidence type="ECO:0000313" key="2">
    <source>
        <dbReference type="EMBL" id="ART52912.1"/>
    </source>
</evidence>
<dbReference type="KEGG" id="acin:CBP34_16280"/>
<gene>
    <name evidence="2" type="ORF">CBP34_16280</name>
</gene>
<dbReference type="AlphaFoldDB" id="A0A240U516"/>
<reference evidence="2 3" key="1">
    <citation type="submission" date="2017-05" db="EMBL/GenBank/DDBJ databases">
        <title>Polyphasic characterization of four soil-derived phenanthrene-degrading Acidovorax strains and proposal of Acidovorax phenanthrenivorans sp. nov.</title>
        <authorList>
            <person name="Singleton D.R."/>
            <person name="Lee J."/>
            <person name="Dickey A.N."/>
            <person name="Stroud A."/>
            <person name="Scholl E.H."/>
            <person name="Wright F.A."/>
            <person name="Aitken M.D."/>
        </authorList>
    </citation>
    <scope>NUCLEOTIDE SEQUENCE [LARGE SCALE GENOMIC DNA]</scope>
    <source>
        <strain evidence="2">NA3</strain>
    </source>
</reference>
<evidence type="ECO:0000256" key="1">
    <source>
        <dbReference type="SAM" id="MobiDB-lite"/>
    </source>
</evidence>
<sequence length="209" mass="22523">MSISPSTLLALQKAGEGLHAARQAFAHEVQSNAGRVVGIVASEPFSAEADRAFTQLRAAARMAHELQSIEEQLKTMYGAAAEMMQPETPVIVALPDQASRSRVHHGAENFDDAQDVVVKPAPHRQSSKAKPLRKRTKEAASQPQRLSSNDEKVLAHLKKVLDRRSWVALTQGTIAHGAGIPLGSVGLAMRRLVAADAVRERGKGSYRLA</sequence>
<organism evidence="2 3">
    <name type="scientific">Acidovorax carolinensis</name>
    <dbReference type="NCBI Taxonomy" id="553814"/>
    <lineage>
        <taxon>Bacteria</taxon>
        <taxon>Pseudomonadati</taxon>
        <taxon>Pseudomonadota</taxon>
        <taxon>Betaproteobacteria</taxon>
        <taxon>Burkholderiales</taxon>
        <taxon>Comamonadaceae</taxon>
        <taxon>Acidovorax</taxon>
    </lineage>
</organism>
<dbReference type="RefSeq" id="WP_094098647.1">
    <property type="nucleotide sequence ID" value="NZ_CP021361.1"/>
</dbReference>
<proteinExistence type="predicted"/>
<dbReference type="EMBL" id="CP021361">
    <property type="protein sequence ID" value="ART52912.1"/>
    <property type="molecule type" value="Genomic_DNA"/>
</dbReference>
<evidence type="ECO:0000313" key="3">
    <source>
        <dbReference type="Proteomes" id="UP000194432"/>
    </source>
</evidence>
<protein>
    <submittedName>
        <fullName evidence="2">Uncharacterized protein</fullName>
    </submittedName>
</protein>
<feature type="compositionally biased region" description="Basic residues" evidence="1">
    <location>
        <begin position="121"/>
        <end position="136"/>
    </location>
</feature>